<evidence type="ECO:0000256" key="1">
    <source>
        <dbReference type="SAM" id="MobiDB-lite"/>
    </source>
</evidence>
<proteinExistence type="predicted"/>
<feature type="compositionally biased region" description="Low complexity" evidence="1">
    <location>
        <begin position="28"/>
        <end position="47"/>
    </location>
</feature>
<feature type="region of interest" description="Disordered" evidence="1">
    <location>
        <begin position="24"/>
        <end position="129"/>
    </location>
</feature>
<reference evidence="2 3" key="1">
    <citation type="submission" date="2024-04" db="EMBL/GenBank/DDBJ databases">
        <authorList>
            <person name="Fracassetti M."/>
        </authorList>
    </citation>
    <scope>NUCLEOTIDE SEQUENCE [LARGE SCALE GENOMIC DNA]</scope>
</reference>
<dbReference type="AlphaFoldDB" id="A0AAV2F6S4"/>
<accession>A0AAV2F6S4</accession>
<dbReference type="Proteomes" id="UP001497516">
    <property type="component" value="Chromosome 6"/>
</dbReference>
<gene>
    <name evidence="2" type="ORF">LTRI10_LOCUS33966</name>
</gene>
<keyword evidence="3" id="KW-1185">Reference proteome</keyword>
<feature type="compositionally biased region" description="Low complexity" evidence="1">
    <location>
        <begin position="62"/>
        <end position="77"/>
    </location>
</feature>
<name>A0AAV2F6S4_9ROSI</name>
<dbReference type="EMBL" id="OZ034819">
    <property type="protein sequence ID" value="CAL1393385.1"/>
    <property type="molecule type" value="Genomic_DNA"/>
</dbReference>
<evidence type="ECO:0000313" key="2">
    <source>
        <dbReference type="EMBL" id="CAL1393385.1"/>
    </source>
</evidence>
<evidence type="ECO:0000313" key="3">
    <source>
        <dbReference type="Proteomes" id="UP001497516"/>
    </source>
</evidence>
<sequence length="155" mass="16137">MYYSETAETTWASLDFLAQLPAFDPSHAAPAPANNPLGNDPLGNNNDEALQHTPPGTPSAPSFTQVSSSNATSSSFAENDTFESGGTMSSGSFSNNGSSNSSADSSPSTGPPPLPMPRRSTRSNIGQSPLHLQDYDYVGYSAGDGIPSPSHYLFC</sequence>
<feature type="compositionally biased region" description="Low complexity" evidence="1">
    <location>
        <begin position="84"/>
        <end position="108"/>
    </location>
</feature>
<protein>
    <submittedName>
        <fullName evidence="2">Uncharacterized protein</fullName>
    </submittedName>
</protein>
<organism evidence="2 3">
    <name type="scientific">Linum trigynum</name>
    <dbReference type="NCBI Taxonomy" id="586398"/>
    <lineage>
        <taxon>Eukaryota</taxon>
        <taxon>Viridiplantae</taxon>
        <taxon>Streptophyta</taxon>
        <taxon>Embryophyta</taxon>
        <taxon>Tracheophyta</taxon>
        <taxon>Spermatophyta</taxon>
        <taxon>Magnoliopsida</taxon>
        <taxon>eudicotyledons</taxon>
        <taxon>Gunneridae</taxon>
        <taxon>Pentapetalae</taxon>
        <taxon>rosids</taxon>
        <taxon>fabids</taxon>
        <taxon>Malpighiales</taxon>
        <taxon>Linaceae</taxon>
        <taxon>Linum</taxon>
    </lineage>
</organism>